<dbReference type="PROSITE" id="PS51892">
    <property type="entry name" value="SUBTILASE"/>
    <property type="match status" value="1"/>
</dbReference>
<dbReference type="PANTHER" id="PTHR43806:SF11">
    <property type="entry name" value="CEREVISIN-RELATED"/>
    <property type="match status" value="1"/>
</dbReference>
<dbReference type="Pfam" id="PF00082">
    <property type="entry name" value="Peptidase_S8"/>
    <property type="match status" value="1"/>
</dbReference>
<dbReference type="RefSeq" id="WP_136079865.1">
    <property type="nucleotide sequence ID" value="NZ_CAAHFG010000001.1"/>
</dbReference>
<protein>
    <submittedName>
        <fullName evidence="7">Calcium-dependent protease</fullName>
    </submittedName>
</protein>
<dbReference type="InterPro" id="IPR023828">
    <property type="entry name" value="Peptidase_S8_Ser-AS"/>
</dbReference>
<keyword evidence="2 5" id="KW-0645">Protease</keyword>
<dbReference type="SUPFAM" id="SSF52743">
    <property type="entry name" value="Subtilisin-like"/>
    <property type="match status" value="1"/>
</dbReference>
<reference evidence="7 8" key="1">
    <citation type="submission" date="2019-04" db="EMBL/GenBank/DDBJ databases">
        <authorList>
            <person name="Van Vliet M D."/>
        </authorList>
    </citation>
    <scope>NUCLEOTIDE SEQUENCE [LARGE SCALE GENOMIC DNA]</scope>
    <source>
        <strain evidence="7 8">F1</strain>
    </source>
</reference>
<evidence type="ECO:0000256" key="3">
    <source>
        <dbReference type="ARBA" id="ARBA00022801"/>
    </source>
</evidence>
<dbReference type="InterPro" id="IPR022398">
    <property type="entry name" value="Peptidase_S8_His-AS"/>
</dbReference>
<keyword evidence="8" id="KW-1185">Reference proteome</keyword>
<evidence type="ECO:0000256" key="4">
    <source>
        <dbReference type="ARBA" id="ARBA00022825"/>
    </source>
</evidence>
<dbReference type="InterPro" id="IPR050131">
    <property type="entry name" value="Peptidase_S8_subtilisin-like"/>
</dbReference>
<keyword evidence="3 5" id="KW-0378">Hydrolase</keyword>
<dbReference type="Gene3D" id="2.60.120.260">
    <property type="entry name" value="Galactose-binding domain-like"/>
    <property type="match status" value="1"/>
</dbReference>
<dbReference type="EMBL" id="CAAHFG010000001">
    <property type="protein sequence ID" value="VGO14380.1"/>
    <property type="molecule type" value="Genomic_DNA"/>
</dbReference>
<evidence type="ECO:0000313" key="7">
    <source>
        <dbReference type="EMBL" id="VGO14380.1"/>
    </source>
</evidence>
<feature type="active site" description="Charge relay system" evidence="5">
    <location>
        <position position="625"/>
    </location>
</feature>
<dbReference type="AlphaFoldDB" id="A0A6C2U310"/>
<proteinExistence type="inferred from homology"/>
<dbReference type="Proteomes" id="UP000366872">
    <property type="component" value="Unassembled WGS sequence"/>
</dbReference>
<dbReference type="PROSITE" id="PS00138">
    <property type="entry name" value="SUBTILASE_SER"/>
    <property type="match status" value="1"/>
</dbReference>
<feature type="active site" description="Charge relay system" evidence="5">
    <location>
        <position position="441"/>
    </location>
</feature>
<feature type="domain" description="Peptidase S8/S53" evidence="6">
    <location>
        <begin position="403"/>
        <end position="673"/>
    </location>
</feature>
<accession>A0A6C2U310</accession>
<evidence type="ECO:0000313" key="8">
    <source>
        <dbReference type="Proteomes" id="UP000366872"/>
    </source>
</evidence>
<name>A0A6C2U310_PONDE</name>
<comment type="similarity">
    <text evidence="1 5">Belongs to the peptidase S8 family.</text>
</comment>
<sequence length="759" mass="80535">MKNENRCILLCLSLFAGAVFCQAEEYRYRFKGAEVALQPSVRRIVQQEQAAAVETEAAWQPVFELGLSTFVPTDEVIVGFEVATTTEQAEQFLQQFGADQGLVAISHHRKDRFIVTIDKPSGGRAFPVSVALSELDGIEFAEPNFMILPEERNAASSVPLLRPDPAPAPAYALVEAASSLPVWTTLASLDFESGLGGWTSESRGTSPATWFGTSHRSHGGSYSLYCAQSHYPAPGPADNNMSAWLVSPTYNLVPYEEVYIEAWFYTVNQVGGDFPMLSVFDNASSSADARELFVDHTDDMTLDETTQDGWRKVLYRVPPNLLTEQTYFCFSWQSDGNAPREGCYLDDIRLVATTDVDLAPPGNDPYAARQWSHRNTGQIAGLGNDANDLHTPEAWLLVPEVSSSIVLAIVDSGVDLTHPDLNIVAGYEDDGSPGGGPRHEHGTACAGEAGAIRNNGIGVIGTAPGVGIMAVACNDSTASLAKGIDVAVANGAKILSNSWGWNDAYSTDIEDAIDDAIAAGCILLFAAGNGPLTSPNNYHVAFPASLATNRAIICVGGSSPTDEPVGAASSDGQFDWGSSYANNGGPDVCAPTTWSYTTDIQGSGGYNSGSSGIDADYTHDFSGTSSATPKVAGIVALMLTASPSLTPAEVKAILRTTADDIGEPGFDNKTGAGRVNAWRAVSAVLNDQSVQANLVVNNGMVEIGFQGKAYQSFKLSAAPSLGAQQWIDRARLTLDGAGNAWFSEQLPTNDALFYKTAEP</sequence>
<organism evidence="7 8">
    <name type="scientific">Pontiella desulfatans</name>
    <dbReference type="NCBI Taxonomy" id="2750659"/>
    <lineage>
        <taxon>Bacteria</taxon>
        <taxon>Pseudomonadati</taxon>
        <taxon>Kiritimatiellota</taxon>
        <taxon>Kiritimatiellia</taxon>
        <taxon>Kiritimatiellales</taxon>
        <taxon>Pontiellaceae</taxon>
        <taxon>Pontiella</taxon>
    </lineage>
</organism>
<gene>
    <name evidence="7" type="primary">prcA</name>
    <name evidence="7" type="ORF">PDESU_02941</name>
</gene>
<dbReference type="PRINTS" id="PR00723">
    <property type="entry name" value="SUBTILISIN"/>
</dbReference>
<dbReference type="NCBIfam" id="NF038128">
    <property type="entry name" value="choice_anch_J"/>
    <property type="match status" value="1"/>
</dbReference>
<evidence type="ECO:0000256" key="2">
    <source>
        <dbReference type="ARBA" id="ARBA00022670"/>
    </source>
</evidence>
<dbReference type="GO" id="GO:0006508">
    <property type="term" value="P:proteolysis"/>
    <property type="evidence" value="ECO:0007669"/>
    <property type="project" value="UniProtKB-KW"/>
</dbReference>
<evidence type="ECO:0000256" key="1">
    <source>
        <dbReference type="ARBA" id="ARBA00011073"/>
    </source>
</evidence>
<dbReference type="InterPro" id="IPR036852">
    <property type="entry name" value="Peptidase_S8/S53_dom_sf"/>
</dbReference>
<dbReference type="PROSITE" id="PS00137">
    <property type="entry name" value="SUBTILASE_HIS"/>
    <property type="match status" value="1"/>
</dbReference>
<dbReference type="InterPro" id="IPR015500">
    <property type="entry name" value="Peptidase_S8_subtilisin-rel"/>
</dbReference>
<evidence type="ECO:0000259" key="6">
    <source>
        <dbReference type="Pfam" id="PF00082"/>
    </source>
</evidence>
<keyword evidence="4 5" id="KW-0720">Serine protease</keyword>
<dbReference type="GO" id="GO:0004252">
    <property type="term" value="F:serine-type endopeptidase activity"/>
    <property type="evidence" value="ECO:0007669"/>
    <property type="project" value="UniProtKB-UniRule"/>
</dbReference>
<evidence type="ECO:0000256" key="5">
    <source>
        <dbReference type="PROSITE-ProRule" id="PRU01240"/>
    </source>
</evidence>
<dbReference type="Gene3D" id="3.40.50.200">
    <property type="entry name" value="Peptidase S8/S53 domain"/>
    <property type="match status" value="1"/>
</dbReference>
<dbReference type="InterPro" id="IPR000209">
    <property type="entry name" value="Peptidase_S8/S53_dom"/>
</dbReference>
<feature type="active site" description="Charge relay system" evidence="5">
    <location>
        <position position="411"/>
    </location>
</feature>
<dbReference type="PANTHER" id="PTHR43806">
    <property type="entry name" value="PEPTIDASE S8"/>
    <property type="match status" value="1"/>
</dbReference>